<sequence>MEWWQLWVPFGGTIAGILVNIYINYRQTKKNEELQKEITQKQIDADVILKSRIHWIDSTKNIASEFLIDSLKLVTLNANLIEHYRNITTCRELEHRNFLKLKENNLSSEDKETATKLKKTIEKAILDYREIVRQSNTQVNELIYQTSKNNTLLLLNFSNNIENNEIIKLVESINSKLRIITNETKKLEILVGDEKVNWEIKIEESTARKKVINKEVDELTLKLRDYYKKEWEKVKAGL</sequence>
<dbReference type="RefSeq" id="WP_002364503.1">
    <property type="nucleotide sequence ID" value="NZ_GL454469.1"/>
</dbReference>
<protein>
    <submittedName>
        <fullName evidence="2">Uncharacterized protein</fullName>
    </submittedName>
</protein>
<keyword evidence="1" id="KW-1133">Transmembrane helix</keyword>
<evidence type="ECO:0000313" key="3">
    <source>
        <dbReference type="Proteomes" id="UP000004846"/>
    </source>
</evidence>
<dbReference type="HOGENOM" id="CLU_097860_0_0_9"/>
<comment type="caution">
    <text evidence="2">The sequence shown here is derived from an EMBL/GenBank/DDBJ whole genome shotgun (WGS) entry which is preliminary data.</text>
</comment>
<evidence type="ECO:0000256" key="1">
    <source>
        <dbReference type="SAM" id="Phobius"/>
    </source>
</evidence>
<evidence type="ECO:0000313" key="2">
    <source>
        <dbReference type="EMBL" id="EFM82194.1"/>
    </source>
</evidence>
<reference evidence="2 3" key="1">
    <citation type="submission" date="2010-07" db="EMBL/GenBank/DDBJ databases">
        <authorList>
            <person name="Sid Ahmed O."/>
        </authorList>
    </citation>
    <scope>NUCLEOTIDE SEQUENCE [LARGE SCALE GENOMIC DNA]</scope>
    <source>
        <strain evidence="2 3">TX4248</strain>
    </source>
</reference>
<organism evidence="2 3">
    <name type="scientific">Enterococcus faecalis TX4248</name>
    <dbReference type="NCBI Taxonomy" id="749495"/>
    <lineage>
        <taxon>Bacteria</taxon>
        <taxon>Bacillati</taxon>
        <taxon>Bacillota</taxon>
        <taxon>Bacilli</taxon>
        <taxon>Lactobacillales</taxon>
        <taxon>Enterococcaceae</taxon>
        <taxon>Enterococcus</taxon>
    </lineage>
</organism>
<gene>
    <name evidence="2" type="ORF">HMPREF9498_02205</name>
</gene>
<keyword evidence="1" id="KW-0812">Transmembrane</keyword>
<proteinExistence type="predicted"/>
<accession>A0A125W4H9</accession>
<dbReference type="EMBL" id="AEBR01000073">
    <property type="protein sequence ID" value="EFM82194.1"/>
    <property type="molecule type" value="Genomic_DNA"/>
</dbReference>
<name>A0A125W4H9_ENTFL</name>
<dbReference type="Proteomes" id="UP000004846">
    <property type="component" value="Unassembled WGS sequence"/>
</dbReference>
<dbReference type="AlphaFoldDB" id="A0A125W4H9"/>
<keyword evidence="1" id="KW-0472">Membrane</keyword>
<feature type="transmembrane region" description="Helical" evidence="1">
    <location>
        <begin position="6"/>
        <end position="25"/>
    </location>
</feature>